<keyword evidence="4" id="KW-0378">Hydrolase</keyword>
<dbReference type="InterPro" id="IPR011990">
    <property type="entry name" value="TPR-like_helical_dom_sf"/>
</dbReference>
<evidence type="ECO:0000256" key="3">
    <source>
        <dbReference type="ARBA" id="ARBA00022723"/>
    </source>
</evidence>
<organism evidence="8">
    <name type="scientific">marine metagenome</name>
    <dbReference type="NCBI Taxonomy" id="408172"/>
    <lineage>
        <taxon>unclassified sequences</taxon>
        <taxon>metagenomes</taxon>
        <taxon>ecological metagenomes</taxon>
    </lineage>
</organism>
<dbReference type="PROSITE" id="PS50005">
    <property type="entry name" value="TPR"/>
    <property type="match status" value="1"/>
</dbReference>
<dbReference type="Pfam" id="PF01435">
    <property type="entry name" value="Peptidase_M48"/>
    <property type="match status" value="1"/>
</dbReference>
<comment type="cofactor">
    <cofactor evidence="1">
        <name>Zn(2+)</name>
        <dbReference type="ChEBI" id="CHEBI:29105"/>
    </cofactor>
</comment>
<dbReference type="PANTHER" id="PTHR22726:SF1">
    <property type="entry name" value="METALLOENDOPEPTIDASE OMA1, MITOCHONDRIAL"/>
    <property type="match status" value="1"/>
</dbReference>
<evidence type="ECO:0000256" key="1">
    <source>
        <dbReference type="ARBA" id="ARBA00001947"/>
    </source>
</evidence>
<dbReference type="Gene3D" id="3.30.2010.10">
    <property type="entry name" value="Metalloproteases ('zincins'), catalytic domain"/>
    <property type="match status" value="1"/>
</dbReference>
<keyword evidence="5" id="KW-0862">Zinc</keyword>
<dbReference type="GO" id="GO:0046872">
    <property type="term" value="F:metal ion binding"/>
    <property type="evidence" value="ECO:0007669"/>
    <property type="project" value="UniProtKB-KW"/>
</dbReference>
<accession>A0A381S2J9</accession>
<keyword evidence="2" id="KW-0645">Protease</keyword>
<evidence type="ECO:0000256" key="4">
    <source>
        <dbReference type="ARBA" id="ARBA00022801"/>
    </source>
</evidence>
<dbReference type="SUPFAM" id="SSF48452">
    <property type="entry name" value="TPR-like"/>
    <property type="match status" value="1"/>
</dbReference>
<reference evidence="8" key="1">
    <citation type="submission" date="2018-05" db="EMBL/GenBank/DDBJ databases">
        <authorList>
            <person name="Lanie J.A."/>
            <person name="Ng W.-L."/>
            <person name="Kazmierczak K.M."/>
            <person name="Andrzejewski T.M."/>
            <person name="Davidsen T.M."/>
            <person name="Wayne K.J."/>
            <person name="Tettelin H."/>
            <person name="Glass J.I."/>
            <person name="Rusch D."/>
            <person name="Podicherti R."/>
            <person name="Tsui H.-C.T."/>
            <person name="Winkler M.E."/>
        </authorList>
    </citation>
    <scope>NUCLEOTIDE SEQUENCE</scope>
</reference>
<proteinExistence type="predicted"/>
<keyword evidence="6" id="KW-0482">Metalloprotease</keyword>
<dbReference type="GO" id="GO:0004222">
    <property type="term" value="F:metalloendopeptidase activity"/>
    <property type="evidence" value="ECO:0007669"/>
    <property type="project" value="InterPro"/>
</dbReference>
<dbReference type="GO" id="GO:0051603">
    <property type="term" value="P:proteolysis involved in protein catabolic process"/>
    <property type="evidence" value="ECO:0007669"/>
    <property type="project" value="TreeGrafter"/>
</dbReference>
<dbReference type="GO" id="GO:0016020">
    <property type="term" value="C:membrane"/>
    <property type="evidence" value="ECO:0007669"/>
    <property type="project" value="TreeGrafter"/>
</dbReference>
<name>A0A381S2J9_9ZZZZ</name>
<evidence type="ECO:0000259" key="7">
    <source>
        <dbReference type="Pfam" id="PF01435"/>
    </source>
</evidence>
<dbReference type="InterPro" id="IPR001915">
    <property type="entry name" value="Peptidase_M48"/>
</dbReference>
<evidence type="ECO:0000256" key="2">
    <source>
        <dbReference type="ARBA" id="ARBA00022670"/>
    </source>
</evidence>
<sequence length="487" mass="54211">MKMNFLKGFVVLCICTQASLCLSQIELPDLGNPSNIYMSKIDEPAIGRTYFRMMRRQGQVVEDPLLQEYIQNLGEKLSSKAQEGDFRFHYFFVPENSINAFAMPGGFVGIHLGLITNSDNESQLASVLSHEISHVTQRHIARQIGDNVPNTIQGGLVLLGAVLLSAISGSSEILEAGTMIAPSMMAQGQIDFTREMEIEADVIGIKTLASAGYDPYAMADMFNKLSLDGDPRNAAAIEFLRTHPTSVNRSASALKQARKLTVKRVADSLGFELTKARIKNIYSNTPEKANQYFESKVSGLEIGKNSLTNEEIGNLYGWALSLIEMGQLQEAEKILTFLIKTYQEYNHFHLAYTELLTRKGLHADAIDYINEIMTLSPRNIPITMGYALAELNYGDPKKAHQVLLDLFNTVAPTPSQIMLIAKTANAAEDYADSFSYMAEYYLSIGLFREATEQLKLALSVKPINEIQKAKFISRLQEIEEFIEENEG</sequence>
<gene>
    <name evidence="8" type="ORF">METZ01_LOCUS50402</name>
</gene>
<evidence type="ECO:0000256" key="5">
    <source>
        <dbReference type="ARBA" id="ARBA00022833"/>
    </source>
</evidence>
<keyword evidence="3" id="KW-0479">Metal-binding</keyword>
<dbReference type="Gene3D" id="1.25.40.10">
    <property type="entry name" value="Tetratricopeptide repeat domain"/>
    <property type="match status" value="1"/>
</dbReference>
<evidence type="ECO:0000313" key="8">
    <source>
        <dbReference type="EMBL" id="SUZ97548.1"/>
    </source>
</evidence>
<dbReference type="PANTHER" id="PTHR22726">
    <property type="entry name" value="METALLOENDOPEPTIDASE OMA1"/>
    <property type="match status" value="1"/>
</dbReference>
<dbReference type="EMBL" id="UINC01002520">
    <property type="protein sequence ID" value="SUZ97548.1"/>
    <property type="molecule type" value="Genomic_DNA"/>
</dbReference>
<protein>
    <recommendedName>
        <fullName evidence="7">Peptidase M48 domain-containing protein</fullName>
    </recommendedName>
</protein>
<dbReference type="InterPro" id="IPR051156">
    <property type="entry name" value="Mito/Outer_Membr_Metalloprot"/>
</dbReference>
<feature type="domain" description="Peptidase M48" evidence="7">
    <location>
        <begin position="65"/>
        <end position="253"/>
    </location>
</feature>
<evidence type="ECO:0000256" key="6">
    <source>
        <dbReference type="ARBA" id="ARBA00023049"/>
    </source>
</evidence>
<dbReference type="InterPro" id="IPR019734">
    <property type="entry name" value="TPR_rpt"/>
</dbReference>
<dbReference type="AlphaFoldDB" id="A0A381S2J9"/>